<sequence>MNESSMRGCRYDEWSELLLLVMKTSLSVAHELGLLPEAVLDCAASHLRFHDFACFASAMQGASRAHACCARRDSIPAVEVAYIKTLAARLDSNRNVLACVPTMCASDLENHVGASDQTYEKVAAGVQALKEDVQREFSLGNGAFGNTAVEGASGFARALAAITPADDNAEAFERALAAVLHVRFATQRNLFHGDADCAGSHQGGDGPSVTGGWMQRINDAVHHPIRLHN</sequence>
<comment type="caution">
    <text evidence="1">The sequence shown here is derived from an EMBL/GenBank/DDBJ whole genome shotgun (WGS) entry which is preliminary data.</text>
</comment>
<gene>
    <name evidence="1" type="ORF">GNZ13_47740</name>
</gene>
<evidence type="ECO:0000313" key="2">
    <source>
        <dbReference type="Proteomes" id="UP000655523"/>
    </source>
</evidence>
<dbReference type="EMBL" id="WOEZ01000294">
    <property type="protein sequence ID" value="NPT62013.1"/>
    <property type="molecule type" value="Genomic_DNA"/>
</dbReference>
<dbReference type="AlphaFoldDB" id="A0A972NY45"/>
<protein>
    <submittedName>
        <fullName evidence="1">Uncharacterized protein</fullName>
    </submittedName>
</protein>
<accession>A0A972NY45</accession>
<dbReference type="Proteomes" id="UP000655523">
    <property type="component" value="Unassembled WGS sequence"/>
</dbReference>
<keyword evidence="2" id="KW-1185">Reference proteome</keyword>
<reference evidence="1 2" key="1">
    <citation type="submission" date="2019-11" db="EMBL/GenBank/DDBJ databases">
        <title>Metabolism of dissolved organic matter in forest soils.</title>
        <authorList>
            <person name="Cyle K.T."/>
            <person name="Wilhelm R.C."/>
            <person name="Martinez C.E."/>
        </authorList>
    </citation>
    <scope>NUCLEOTIDE SEQUENCE [LARGE SCALE GENOMIC DNA]</scope>
    <source>
        <strain evidence="1 2">5N</strain>
    </source>
</reference>
<proteinExistence type="predicted"/>
<evidence type="ECO:0000313" key="1">
    <source>
        <dbReference type="EMBL" id="NPT62013.1"/>
    </source>
</evidence>
<organism evidence="1 2">
    <name type="scientific">Paraburkholderia elongata</name>
    <dbReference type="NCBI Taxonomy" id="2675747"/>
    <lineage>
        <taxon>Bacteria</taxon>
        <taxon>Pseudomonadati</taxon>
        <taxon>Pseudomonadota</taxon>
        <taxon>Betaproteobacteria</taxon>
        <taxon>Burkholderiales</taxon>
        <taxon>Burkholderiaceae</taxon>
        <taxon>Paraburkholderia</taxon>
    </lineage>
</organism>
<name>A0A972NY45_9BURK</name>
<dbReference type="RefSeq" id="WP_172178150.1">
    <property type="nucleotide sequence ID" value="NZ_WOEZ01000294.1"/>
</dbReference>